<dbReference type="Proteomes" id="UP000041254">
    <property type="component" value="Unassembled WGS sequence"/>
</dbReference>
<dbReference type="EMBL" id="CDMY01000224">
    <property type="protein sequence ID" value="CEL94638.1"/>
    <property type="molecule type" value="Genomic_DNA"/>
</dbReference>
<name>A0A0G4EGP4_VITBC</name>
<dbReference type="PANTHER" id="PTHR12461">
    <property type="entry name" value="HYPOXIA-INDUCIBLE FACTOR 1 ALPHA INHIBITOR-RELATED"/>
    <property type="match status" value="1"/>
</dbReference>
<dbReference type="GO" id="GO:0005634">
    <property type="term" value="C:nucleus"/>
    <property type="evidence" value="ECO:0007669"/>
    <property type="project" value="UniProtKB-SubCell"/>
</dbReference>
<evidence type="ECO:0000256" key="5">
    <source>
        <dbReference type="ARBA" id="ARBA00023004"/>
    </source>
</evidence>
<comment type="cofactor">
    <cofactor evidence="1">
        <name>Fe(2+)</name>
        <dbReference type="ChEBI" id="CHEBI:29033"/>
    </cofactor>
</comment>
<dbReference type="PANTHER" id="PTHR12461:SF106">
    <property type="entry name" value="BIFUNCTIONAL PEPTIDASE AND ARGINYL-HYDROXYLASE JMJD5"/>
    <property type="match status" value="1"/>
</dbReference>
<dbReference type="InterPro" id="IPR003347">
    <property type="entry name" value="JmjC_dom"/>
</dbReference>
<dbReference type="Pfam" id="PF13621">
    <property type="entry name" value="Cupin_8"/>
    <property type="match status" value="1"/>
</dbReference>
<evidence type="ECO:0000256" key="2">
    <source>
        <dbReference type="ARBA" id="ARBA00004123"/>
    </source>
</evidence>
<dbReference type="OrthoDB" id="424465at2759"/>
<keyword evidence="4" id="KW-0560">Oxidoreductase</keyword>
<gene>
    <name evidence="8" type="ORF">Vbra_7311</name>
</gene>
<evidence type="ECO:0000256" key="1">
    <source>
        <dbReference type="ARBA" id="ARBA00001954"/>
    </source>
</evidence>
<dbReference type="GO" id="GO:0046872">
    <property type="term" value="F:metal ion binding"/>
    <property type="evidence" value="ECO:0007669"/>
    <property type="project" value="UniProtKB-KW"/>
</dbReference>
<feature type="domain" description="JmjC" evidence="7">
    <location>
        <begin position="234"/>
        <end position="402"/>
    </location>
</feature>
<dbReference type="AlphaFoldDB" id="A0A0G4EGP4"/>
<reference evidence="8 9" key="1">
    <citation type="submission" date="2014-11" db="EMBL/GenBank/DDBJ databases">
        <authorList>
            <person name="Zhu J."/>
            <person name="Qi W."/>
            <person name="Song R."/>
        </authorList>
    </citation>
    <scope>NUCLEOTIDE SEQUENCE [LARGE SCALE GENOMIC DNA]</scope>
</reference>
<comment type="subcellular location">
    <subcellularLocation>
        <location evidence="2">Nucleus</location>
    </subcellularLocation>
</comment>
<organism evidence="8 9">
    <name type="scientific">Vitrella brassicaformis (strain CCMP3155)</name>
    <dbReference type="NCBI Taxonomy" id="1169540"/>
    <lineage>
        <taxon>Eukaryota</taxon>
        <taxon>Sar</taxon>
        <taxon>Alveolata</taxon>
        <taxon>Colpodellida</taxon>
        <taxon>Vitrellaceae</taxon>
        <taxon>Vitrella</taxon>
    </lineage>
</organism>
<dbReference type="SMART" id="SM00558">
    <property type="entry name" value="JmjC"/>
    <property type="match status" value="1"/>
</dbReference>
<dbReference type="Gene3D" id="2.60.120.650">
    <property type="entry name" value="Cupin"/>
    <property type="match status" value="1"/>
</dbReference>
<dbReference type="SUPFAM" id="SSF51197">
    <property type="entry name" value="Clavaminate synthase-like"/>
    <property type="match status" value="1"/>
</dbReference>
<dbReference type="InParanoid" id="A0A0G4EGP4"/>
<dbReference type="GO" id="GO:0016491">
    <property type="term" value="F:oxidoreductase activity"/>
    <property type="evidence" value="ECO:0007669"/>
    <property type="project" value="UniProtKB-KW"/>
</dbReference>
<keyword evidence="5" id="KW-0408">Iron</keyword>
<evidence type="ECO:0000256" key="3">
    <source>
        <dbReference type="ARBA" id="ARBA00022723"/>
    </source>
</evidence>
<protein>
    <recommendedName>
        <fullName evidence="7">JmjC domain-containing protein</fullName>
    </recommendedName>
</protein>
<proteinExistence type="predicted"/>
<evidence type="ECO:0000256" key="6">
    <source>
        <dbReference type="ARBA" id="ARBA00023242"/>
    </source>
</evidence>
<accession>A0A0G4EGP4</accession>
<evidence type="ECO:0000256" key="4">
    <source>
        <dbReference type="ARBA" id="ARBA00023002"/>
    </source>
</evidence>
<keyword evidence="6" id="KW-0539">Nucleus</keyword>
<dbReference type="VEuPathDB" id="CryptoDB:Vbra_7311"/>
<evidence type="ECO:0000313" key="8">
    <source>
        <dbReference type="EMBL" id="CEL94638.1"/>
    </source>
</evidence>
<keyword evidence="3" id="KW-0479">Metal-binding</keyword>
<evidence type="ECO:0000313" key="9">
    <source>
        <dbReference type="Proteomes" id="UP000041254"/>
    </source>
</evidence>
<evidence type="ECO:0000259" key="7">
    <source>
        <dbReference type="PROSITE" id="PS51184"/>
    </source>
</evidence>
<keyword evidence="9" id="KW-1185">Reference proteome</keyword>
<dbReference type="PROSITE" id="PS51184">
    <property type="entry name" value="JMJC"/>
    <property type="match status" value="1"/>
</dbReference>
<dbReference type="InterPro" id="IPR041667">
    <property type="entry name" value="Cupin_8"/>
</dbReference>
<sequence>MPKAAVRCPLCVLLAGLSIGIGWVAVPSLLLALRPAGLHVCDHTNTNTSALHHHTATHGNFTLVAGRRFRLLQASRCGSAELLRGAEVVLVSLSAMRPLSEDDLVRTALQPEKDAGEEECLFPLARVEADEEECSVCLDRLEPVHTILPPSSVPPSACIPVRMKGLQSLMPAGKWTPAFLRRRGAARNVTLNAFSEPSSVNGSTKLDIQRAVTLVQAFSEGNGTLEGGGGRWLDVREDIEVFNQLPGLRRHLHWRLAMPTHFAGSLVEYLWIAPKGSITPLHMDLAAPHIFHYIIAGKKTFWLYPYSQSDLLTPTSSMPLDGALYSNMVPHDAPANNGSADVSVVPSSAPPLKITLRAGESLYIPWGWWHYVHYDQDSLSVNVVGFDSDVRTSVWYSVLAAGVVLQGIKALCAGDWATVSYLLSLAPDCLRIISV</sequence>